<dbReference type="EMBL" id="LGGH01000249">
    <property type="protein sequence ID" value="KUK66138.1"/>
    <property type="molecule type" value="Genomic_DNA"/>
</dbReference>
<evidence type="ECO:0000259" key="4">
    <source>
        <dbReference type="Pfam" id="PF01515"/>
    </source>
</evidence>
<dbReference type="GO" id="GO:0016746">
    <property type="term" value="F:acyltransferase activity"/>
    <property type="evidence" value="ECO:0007669"/>
    <property type="project" value="UniProtKB-KW"/>
</dbReference>
<keyword evidence="3" id="KW-0012">Acyltransferase</keyword>
<comment type="similarity">
    <text evidence="1">Belongs to the phosphate acetyltransferase and butyryltransferase family.</text>
</comment>
<evidence type="ECO:0000313" key="5">
    <source>
        <dbReference type="EMBL" id="KUK66138.1"/>
    </source>
</evidence>
<dbReference type="InterPro" id="IPR050500">
    <property type="entry name" value="Phos_Acetyltrans/Butyryltrans"/>
</dbReference>
<dbReference type="PATRIC" id="fig|1236046.6.peg.267"/>
<dbReference type="Pfam" id="PF01515">
    <property type="entry name" value="PTA_PTB"/>
    <property type="match status" value="1"/>
</dbReference>
<dbReference type="Proteomes" id="UP000054260">
    <property type="component" value="Unassembled WGS sequence"/>
</dbReference>
<dbReference type="AlphaFoldDB" id="A0A101GWV1"/>
<sequence>MINSLSEFILEASNLQKRVRVNCVQPHDRKTMKAIESIASSNGNFEFTLFGRLEEMNEAASEGFLKLTRVVEGESEEENASNAVSALEGDIPAVLMKGDINTTVFLRALFKSGRIKDSGRLISHISCMEVPEHPRLLFITDGTVNIAPDLKAKAEILKNAVEFARSIGISEPKVAVIGINERVSVTNRDLVEGAVLSKMAERGQFGVCLADGPMPIDTALKKDAALKKGITSKVGGEADILVCSNLESAANLIKGLVHLGKAKTAGLLLGAGFPVVLTSRSDNEFAKEVSLSMALVSAAG</sequence>
<evidence type="ECO:0000313" key="6">
    <source>
        <dbReference type="Proteomes" id="UP000054260"/>
    </source>
</evidence>
<evidence type="ECO:0000256" key="1">
    <source>
        <dbReference type="ARBA" id="ARBA00005656"/>
    </source>
</evidence>
<proteinExistence type="inferred from homology"/>
<dbReference type="SUPFAM" id="SSF53659">
    <property type="entry name" value="Isocitrate/Isopropylmalate dehydrogenase-like"/>
    <property type="match status" value="1"/>
</dbReference>
<dbReference type="InterPro" id="IPR012147">
    <property type="entry name" value="P_Ac_Bu_trans"/>
</dbReference>
<dbReference type="PIRSF" id="PIRSF000428">
    <property type="entry name" value="P_Ac_trans"/>
    <property type="match status" value="1"/>
</dbReference>
<reference evidence="6" key="1">
    <citation type="journal article" date="2015" name="MBio">
        <title>Genome-Resolved Metagenomic Analysis Reveals Roles for Candidate Phyla and Other Microbial Community Members in Biogeochemical Transformations in Oil Reservoirs.</title>
        <authorList>
            <person name="Hu P."/>
            <person name="Tom L."/>
            <person name="Singh A."/>
            <person name="Thomas B.C."/>
            <person name="Baker B.J."/>
            <person name="Piceno Y.M."/>
            <person name="Andersen G.L."/>
            <person name="Banfield J.F."/>
        </authorList>
    </citation>
    <scope>NUCLEOTIDE SEQUENCE [LARGE SCALE GENOMIC DNA]</scope>
</reference>
<protein>
    <submittedName>
        <fullName evidence="5">Phosphate butyryltransferase</fullName>
    </submittedName>
</protein>
<gene>
    <name evidence="5" type="ORF">XD86_1312</name>
</gene>
<keyword evidence="2 5" id="KW-0808">Transferase</keyword>
<dbReference type="PANTHER" id="PTHR43356:SF2">
    <property type="entry name" value="PHOSPHATE ACETYLTRANSFERASE"/>
    <property type="match status" value="1"/>
</dbReference>
<feature type="domain" description="Phosphate acetyl/butaryl transferase" evidence="4">
    <location>
        <begin position="84"/>
        <end position="283"/>
    </location>
</feature>
<dbReference type="Gene3D" id="3.40.718.10">
    <property type="entry name" value="Isopropylmalate Dehydrogenase"/>
    <property type="match status" value="1"/>
</dbReference>
<evidence type="ECO:0000256" key="2">
    <source>
        <dbReference type="ARBA" id="ARBA00022679"/>
    </source>
</evidence>
<dbReference type="InterPro" id="IPR002505">
    <property type="entry name" value="PTA_PTB"/>
</dbReference>
<dbReference type="PANTHER" id="PTHR43356">
    <property type="entry name" value="PHOSPHATE ACETYLTRANSFERASE"/>
    <property type="match status" value="1"/>
</dbReference>
<accession>A0A101GWV1</accession>
<evidence type="ECO:0000256" key="3">
    <source>
        <dbReference type="ARBA" id="ARBA00023315"/>
    </source>
</evidence>
<organism evidence="5 6">
    <name type="scientific">Mesotoga infera</name>
    <dbReference type="NCBI Taxonomy" id="1236046"/>
    <lineage>
        <taxon>Bacteria</taxon>
        <taxon>Thermotogati</taxon>
        <taxon>Thermotogota</taxon>
        <taxon>Thermotogae</taxon>
        <taxon>Kosmotogales</taxon>
        <taxon>Kosmotogaceae</taxon>
        <taxon>Mesotoga</taxon>
    </lineage>
</organism>
<comment type="caution">
    <text evidence="5">The sequence shown here is derived from an EMBL/GenBank/DDBJ whole genome shotgun (WGS) entry which is preliminary data.</text>
</comment>
<name>A0A101GWV1_9BACT</name>